<comment type="subcellular location">
    <subcellularLocation>
        <location evidence="1">Cytoplasm</location>
    </subcellularLocation>
</comment>
<dbReference type="GO" id="GO:0003676">
    <property type="term" value="F:nucleic acid binding"/>
    <property type="evidence" value="ECO:0007669"/>
    <property type="project" value="InterPro"/>
</dbReference>
<dbReference type="AlphaFoldDB" id="A0A564Y9R7"/>
<organism evidence="10 11">
    <name type="scientific">Hymenolepis diminuta</name>
    <name type="common">Rat tapeworm</name>
    <dbReference type="NCBI Taxonomy" id="6216"/>
    <lineage>
        <taxon>Eukaryota</taxon>
        <taxon>Metazoa</taxon>
        <taxon>Spiralia</taxon>
        <taxon>Lophotrochozoa</taxon>
        <taxon>Platyhelminthes</taxon>
        <taxon>Cestoda</taxon>
        <taxon>Eucestoda</taxon>
        <taxon>Cyclophyllidea</taxon>
        <taxon>Hymenolepididae</taxon>
        <taxon>Hymenolepis</taxon>
    </lineage>
</organism>
<keyword evidence="11" id="KW-1185">Reference proteome</keyword>
<keyword evidence="2" id="KW-0963">Cytoplasm</keyword>
<dbReference type="GO" id="GO:0005737">
    <property type="term" value="C:cytoplasm"/>
    <property type="evidence" value="ECO:0007669"/>
    <property type="project" value="UniProtKB-SubCell"/>
</dbReference>
<dbReference type="InterPro" id="IPR003604">
    <property type="entry name" value="Matrin/U1-like-C_Znf_C2H2"/>
</dbReference>
<evidence type="ECO:0000256" key="1">
    <source>
        <dbReference type="ARBA" id="ARBA00004496"/>
    </source>
</evidence>
<dbReference type="GO" id="GO:0042273">
    <property type="term" value="P:ribosomal large subunit biogenesis"/>
    <property type="evidence" value="ECO:0007669"/>
    <property type="project" value="UniProtKB-ARBA"/>
</dbReference>
<dbReference type="SMART" id="SM00451">
    <property type="entry name" value="ZnF_U1"/>
    <property type="match status" value="2"/>
</dbReference>
<evidence type="ECO:0000256" key="2">
    <source>
        <dbReference type="ARBA" id="ARBA00022490"/>
    </source>
</evidence>
<dbReference type="Gene3D" id="3.30.160.60">
    <property type="entry name" value="Classic Zinc Finger"/>
    <property type="match status" value="1"/>
</dbReference>
<dbReference type="Pfam" id="PF12874">
    <property type="entry name" value="zf-met"/>
    <property type="match status" value="1"/>
</dbReference>
<proteinExistence type="inferred from homology"/>
<dbReference type="PANTHER" id="PTHR13182:SF8">
    <property type="entry name" value="CYTOPLASMIC 60S SUBUNIT BIOGENESIS FACTOR ZNF622"/>
    <property type="match status" value="1"/>
</dbReference>
<dbReference type="Pfam" id="PF12756">
    <property type="entry name" value="zf-C2H2_2"/>
    <property type="match status" value="1"/>
</dbReference>
<evidence type="ECO:0000256" key="5">
    <source>
        <dbReference type="ARBA" id="ARBA00022737"/>
    </source>
</evidence>
<dbReference type="EMBL" id="CABIJS010000122">
    <property type="protein sequence ID" value="VUZ43990.1"/>
    <property type="molecule type" value="Genomic_DNA"/>
</dbReference>
<dbReference type="PROSITE" id="PS50157">
    <property type="entry name" value="ZINC_FINGER_C2H2_2"/>
    <property type="match status" value="1"/>
</dbReference>
<dbReference type="GO" id="GO:0030687">
    <property type="term" value="C:preribosome, large subunit precursor"/>
    <property type="evidence" value="ECO:0007669"/>
    <property type="project" value="TreeGrafter"/>
</dbReference>
<comment type="similarity">
    <text evidence="7">Belongs to the REI1 family.</text>
</comment>
<keyword evidence="6" id="KW-0862">Zinc</keyword>
<evidence type="ECO:0000256" key="3">
    <source>
        <dbReference type="ARBA" id="ARBA00022517"/>
    </source>
</evidence>
<evidence type="ECO:0000256" key="4">
    <source>
        <dbReference type="ARBA" id="ARBA00022723"/>
    </source>
</evidence>
<keyword evidence="5" id="KW-0677">Repeat</keyword>
<dbReference type="InterPro" id="IPR036236">
    <property type="entry name" value="Znf_C2H2_sf"/>
</dbReference>
<keyword evidence="4" id="KW-0479">Metal-binding</keyword>
<dbReference type="GO" id="GO:0008270">
    <property type="term" value="F:zinc ion binding"/>
    <property type="evidence" value="ECO:0007669"/>
    <property type="project" value="UniProtKB-KW"/>
</dbReference>
<sequence length="405" mass="45993">MSCQTCQVKLNGIDVKRHLHSDWHIYNLRRSLAALPPLSEELFLKKEEQFRLLDNANTSKLSTKTYFHCEICKKSFKSNNAYECHIASQQHLKKKKSVETEKMSEPRKVICEIPHSEDEPESEYNPEEFSVSEFRKSLPVGSCFFCDITYECNPDAVECVLSHMTNRHNFTLPYPEKLVDARGLLANLGRLVGEEFACLGCGRQFLGRRQDRHKKSPAELRKEALSAVRKHMIDKEHNFLYTGVEDPVMVFVAIGESGDDNETAVPPIARVGGELYSQYYSGDQANKTLVLPGSENKFAEQETYEVHLPSGGTIGHRRYFQTVFRQNPFAHLELPSTSRAGPAALSWKAHPGGKALVALSESEIARLAIKEDRDRRVDLKRRSRQDMKLGIRGNTVLAKHFRAAQ</sequence>
<name>A0A564Y9R7_HYMDI</name>
<accession>A0A564Y9R7</accession>
<dbReference type="InterPro" id="IPR013087">
    <property type="entry name" value="Znf_C2H2_type"/>
</dbReference>
<dbReference type="Proteomes" id="UP000321570">
    <property type="component" value="Unassembled WGS sequence"/>
</dbReference>
<dbReference type="PROSITE" id="PS00028">
    <property type="entry name" value="ZINC_FINGER_C2H2_1"/>
    <property type="match status" value="1"/>
</dbReference>
<dbReference type="PANTHER" id="PTHR13182">
    <property type="entry name" value="ZINC FINGER PROTEIN 622"/>
    <property type="match status" value="1"/>
</dbReference>
<protein>
    <recommendedName>
        <fullName evidence="9">C2H2-type domain-containing protein</fullName>
    </recommendedName>
</protein>
<gene>
    <name evidence="10" type="ORF">WMSIL1_LOCUS4152</name>
</gene>
<feature type="domain" description="C2H2-type" evidence="9">
    <location>
        <begin position="67"/>
        <end position="96"/>
    </location>
</feature>
<evidence type="ECO:0000313" key="10">
    <source>
        <dbReference type="EMBL" id="VUZ43990.1"/>
    </source>
</evidence>
<keyword evidence="8" id="KW-0863">Zinc-finger</keyword>
<reference evidence="10 11" key="1">
    <citation type="submission" date="2019-07" db="EMBL/GenBank/DDBJ databases">
        <authorList>
            <person name="Jastrzebski P J."/>
            <person name="Paukszto L."/>
            <person name="Jastrzebski P J."/>
        </authorList>
    </citation>
    <scope>NUCLEOTIDE SEQUENCE [LARGE SCALE GENOMIC DNA]</scope>
    <source>
        <strain evidence="10 11">WMS-il1</strain>
    </source>
</reference>
<evidence type="ECO:0000256" key="6">
    <source>
        <dbReference type="ARBA" id="ARBA00022833"/>
    </source>
</evidence>
<dbReference type="InterPro" id="IPR041661">
    <property type="entry name" value="ZN622/Rei1/Reh1_Znf-C2H2"/>
</dbReference>
<evidence type="ECO:0000256" key="7">
    <source>
        <dbReference type="ARBA" id="ARBA00034126"/>
    </source>
</evidence>
<dbReference type="InterPro" id="IPR040025">
    <property type="entry name" value="Znf622/Rei1/Reh1"/>
</dbReference>
<evidence type="ECO:0000313" key="11">
    <source>
        <dbReference type="Proteomes" id="UP000321570"/>
    </source>
</evidence>
<dbReference type="SUPFAM" id="SSF57667">
    <property type="entry name" value="beta-beta-alpha zinc fingers"/>
    <property type="match status" value="1"/>
</dbReference>
<evidence type="ECO:0000259" key="9">
    <source>
        <dbReference type="PROSITE" id="PS50157"/>
    </source>
</evidence>
<keyword evidence="3" id="KW-0690">Ribosome biogenesis</keyword>
<evidence type="ECO:0000256" key="8">
    <source>
        <dbReference type="PROSITE-ProRule" id="PRU00042"/>
    </source>
</evidence>